<evidence type="ECO:0000313" key="2">
    <source>
        <dbReference type="EMBL" id="PWK42534.1"/>
    </source>
</evidence>
<dbReference type="RefSeq" id="WP_245411490.1">
    <property type="nucleotide sequence ID" value="NZ_QGGU01000018.1"/>
</dbReference>
<evidence type="ECO:0000256" key="1">
    <source>
        <dbReference type="SAM" id="MobiDB-lite"/>
    </source>
</evidence>
<dbReference type="AlphaFoldDB" id="A0A316FRZ5"/>
<name>A0A316FRZ5_9GAMM</name>
<feature type="compositionally biased region" description="Pro residues" evidence="1">
    <location>
        <begin position="292"/>
        <end position="305"/>
    </location>
</feature>
<gene>
    <name evidence="2" type="ORF">C8D97_1183</name>
</gene>
<dbReference type="CDD" id="cd14740">
    <property type="entry name" value="PAAR_4"/>
    <property type="match status" value="1"/>
</dbReference>
<proteinExistence type="predicted"/>
<dbReference type="Pfam" id="PF13665">
    <property type="entry name" value="Tox-PAAR-like"/>
    <property type="match status" value="1"/>
</dbReference>
<comment type="caution">
    <text evidence="2">The sequence shown here is derived from an EMBL/GenBank/DDBJ whole genome shotgun (WGS) entry which is preliminary data.</text>
</comment>
<feature type="compositionally biased region" description="Basic and acidic residues" evidence="1">
    <location>
        <begin position="309"/>
        <end position="324"/>
    </location>
</feature>
<organism evidence="2 3">
    <name type="scientific">Pleionea mediterranea</name>
    <dbReference type="NCBI Taxonomy" id="523701"/>
    <lineage>
        <taxon>Bacteria</taxon>
        <taxon>Pseudomonadati</taxon>
        <taxon>Pseudomonadota</taxon>
        <taxon>Gammaproteobacteria</taxon>
        <taxon>Oceanospirillales</taxon>
        <taxon>Pleioneaceae</taxon>
        <taxon>Pleionea</taxon>
    </lineage>
</organism>
<dbReference type="Proteomes" id="UP000245790">
    <property type="component" value="Unassembled WGS sequence"/>
</dbReference>
<protein>
    <submittedName>
        <fullName evidence="2">Uncharacterized protein DUF4150</fullName>
    </submittedName>
</protein>
<accession>A0A316FRZ5</accession>
<feature type="region of interest" description="Disordered" evidence="1">
    <location>
        <begin position="285"/>
        <end position="333"/>
    </location>
</feature>
<reference evidence="2 3" key="1">
    <citation type="submission" date="2018-05" db="EMBL/GenBank/DDBJ databases">
        <title>Genomic Encyclopedia of Type Strains, Phase IV (KMG-IV): sequencing the most valuable type-strain genomes for metagenomic binning, comparative biology and taxonomic classification.</title>
        <authorList>
            <person name="Goeker M."/>
        </authorList>
    </citation>
    <scope>NUCLEOTIDE SEQUENCE [LARGE SCALE GENOMIC DNA]</scope>
    <source>
        <strain evidence="2 3">DSM 25350</strain>
    </source>
</reference>
<evidence type="ECO:0000313" key="3">
    <source>
        <dbReference type="Proteomes" id="UP000245790"/>
    </source>
</evidence>
<sequence length="333" mass="36057">MSYTQAFDGREQDSVDYVEDNSITTRSGGNLAWRCNNPGLIPPNMDANENDCIGKALGIAVFPEKSSGEDALLAYLNNPRFQRKTLQQLLNIFTPTYEIPAPEWDEQSNRMIKPWLEPETGLDVEKVPTEDERETIADFIADFNGWDSGSESTEELESEAKKRTVAMMSGQNVIINGRSAVHKDSGGMLNTVDICLTPSSSGSTPVPYPNIAMSTDADKTASSVKINGNPACHVKSVFSKSAGDEPGSQKGQKSGTIQGEASFLMGSNDVKIEGEAAVRAMDNMVSNKENTPPAPLMQPTTPPPQTASMEEKEQRDIAEGKDKSSVTVIGEWA</sequence>
<dbReference type="EMBL" id="QGGU01000018">
    <property type="protein sequence ID" value="PWK42534.1"/>
    <property type="molecule type" value="Genomic_DNA"/>
</dbReference>
<keyword evidence="3" id="KW-1185">Reference proteome</keyword>